<dbReference type="Proteomes" id="UP000273786">
    <property type="component" value="Unassembled WGS sequence"/>
</dbReference>
<name>A0A3P3F7L6_9HYPH</name>
<dbReference type="EMBL" id="RQXT01000042">
    <property type="protein sequence ID" value="RRH94545.1"/>
    <property type="molecule type" value="Genomic_DNA"/>
</dbReference>
<sequence>MTCYTKAGRGCLACFAAIEEVLVLVQGAMSAEGVIAA</sequence>
<dbReference type="OrthoDB" id="9808097at2"/>
<evidence type="ECO:0000313" key="1">
    <source>
        <dbReference type="EMBL" id="RRH94545.1"/>
    </source>
</evidence>
<protein>
    <submittedName>
        <fullName evidence="1">Uncharacterized protein</fullName>
    </submittedName>
</protein>
<dbReference type="AlphaFoldDB" id="A0A3P3F7L6"/>
<evidence type="ECO:0000313" key="2">
    <source>
        <dbReference type="Proteomes" id="UP000273786"/>
    </source>
</evidence>
<accession>A0A3P3F7L6</accession>
<keyword evidence="2" id="KW-1185">Reference proteome</keyword>
<comment type="caution">
    <text evidence="1">The sequence shown here is derived from an EMBL/GenBank/DDBJ whole genome shotgun (WGS) entry which is preliminary data.</text>
</comment>
<gene>
    <name evidence="1" type="ORF">EH240_26970</name>
</gene>
<proteinExistence type="predicted"/>
<reference evidence="1 2" key="1">
    <citation type="submission" date="2018-11" db="EMBL/GenBank/DDBJ databases">
        <title>the genome of Mesorhizobium tamadayense DSM 28320.</title>
        <authorList>
            <person name="Gao J."/>
        </authorList>
    </citation>
    <scope>NUCLEOTIDE SEQUENCE [LARGE SCALE GENOMIC DNA]</scope>
    <source>
        <strain evidence="1 2">DSM 28320</strain>
    </source>
</reference>
<organism evidence="1 2">
    <name type="scientific">Mesorhizobium tamadayense</name>
    <dbReference type="NCBI Taxonomy" id="425306"/>
    <lineage>
        <taxon>Bacteria</taxon>
        <taxon>Pseudomonadati</taxon>
        <taxon>Pseudomonadota</taxon>
        <taxon>Alphaproteobacteria</taxon>
        <taxon>Hyphomicrobiales</taxon>
        <taxon>Phyllobacteriaceae</taxon>
        <taxon>Mesorhizobium</taxon>
    </lineage>
</organism>